<dbReference type="InterPro" id="IPR014729">
    <property type="entry name" value="Rossmann-like_a/b/a_fold"/>
</dbReference>
<dbReference type="InterPro" id="IPR030662">
    <property type="entry name" value="DPH6/MJ0570"/>
</dbReference>
<sequence>MIPCLCRTGLGVRLAALFSGGKDSTYSILLAERMGHRVEVLLTFLPKAVDSYLFHYPNLHITPLQAEAMARKQVLIPVEGRSEEETLDRGLEEVAGRVEGVLAGALASSYQRDRMAKAAQRHGLELVAPLWGFEPESLLRRILAEGFEVMVVAVAAAGLGEEWLGRILDGKAVDELSILREKYGLHPAGEGGEMETLVLDCPIFRKRLKLGRVEKVWKQHYGYIVVHEASLEPKTS</sequence>
<dbReference type="NCBIfam" id="TIGR03679">
    <property type="entry name" value="arCOG00187"/>
    <property type="match status" value="1"/>
</dbReference>
<proteinExistence type="predicted"/>
<reference evidence="2" key="1">
    <citation type="journal article" date="2020" name="mSystems">
        <title>Genome- and Community-Level Interaction Insights into Carbon Utilization and Element Cycling Functions of Hydrothermarchaeota in Hydrothermal Sediment.</title>
        <authorList>
            <person name="Zhou Z."/>
            <person name="Liu Y."/>
            <person name="Xu W."/>
            <person name="Pan J."/>
            <person name="Luo Z.H."/>
            <person name="Li M."/>
        </authorList>
    </citation>
    <scope>NUCLEOTIDE SEQUENCE [LARGE SCALE GENOMIC DNA]</scope>
    <source>
        <strain evidence="2">SpSt-1074</strain>
    </source>
</reference>
<protein>
    <submittedName>
        <fullName evidence="2">Diphthine--ammonia ligase</fullName>
        <ecNumber evidence="2">6.3.1.14</ecNumber>
    </submittedName>
</protein>
<dbReference type="InterPro" id="IPR022427">
    <property type="entry name" value="MJ0570_ATP-bd"/>
</dbReference>
<evidence type="ECO:0000313" key="2">
    <source>
        <dbReference type="EMBL" id="HHM44485.1"/>
    </source>
</evidence>
<dbReference type="EC" id="6.3.1.14" evidence="2"/>
<keyword evidence="2" id="KW-0436">Ligase</keyword>
<evidence type="ECO:0000259" key="1">
    <source>
        <dbReference type="Pfam" id="PF01902"/>
    </source>
</evidence>
<dbReference type="GO" id="GO:0017183">
    <property type="term" value="P:protein histidyl modification to diphthamide"/>
    <property type="evidence" value="ECO:0007669"/>
    <property type="project" value="TreeGrafter"/>
</dbReference>
<feature type="domain" description="Diphthamide synthase" evidence="1">
    <location>
        <begin position="13"/>
        <end position="230"/>
    </location>
</feature>
<accession>A0A7J3VU61</accession>
<dbReference type="Gene3D" id="3.40.50.620">
    <property type="entry name" value="HUPs"/>
    <property type="match status" value="1"/>
</dbReference>
<gene>
    <name evidence="2" type="ORF">ENM31_04225</name>
</gene>
<organism evidence="2">
    <name type="scientific">Caldiarchaeum subterraneum</name>
    <dbReference type="NCBI Taxonomy" id="311458"/>
    <lineage>
        <taxon>Archaea</taxon>
        <taxon>Nitrososphaerota</taxon>
        <taxon>Candidatus Caldarchaeales</taxon>
        <taxon>Candidatus Caldarchaeaceae</taxon>
        <taxon>Candidatus Caldarchaeum</taxon>
    </lineage>
</organism>
<dbReference type="GO" id="GO:0017178">
    <property type="term" value="F:diphthine-ammonia ligase activity"/>
    <property type="evidence" value="ECO:0007669"/>
    <property type="project" value="UniProtKB-EC"/>
</dbReference>
<dbReference type="PANTHER" id="PTHR12196">
    <property type="entry name" value="DOMAIN OF UNKNOWN FUNCTION 71 DUF71 -CONTAINING PROTEIN"/>
    <property type="match status" value="1"/>
</dbReference>
<dbReference type="SUPFAM" id="SSF52402">
    <property type="entry name" value="Adenine nucleotide alpha hydrolases-like"/>
    <property type="match status" value="1"/>
</dbReference>
<dbReference type="EMBL" id="DRXH01000145">
    <property type="protein sequence ID" value="HHM44485.1"/>
    <property type="molecule type" value="Genomic_DNA"/>
</dbReference>
<dbReference type="PANTHER" id="PTHR12196:SF2">
    <property type="entry name" value="DIPHTHINE--AMMONIA LIGASE"/>
    <property type="match status" value="1"/>
</dbReference>
<comment type="caution">
    <text evidence="2">The sequence shown here is derived from an EMBL/GenBank/DDBJ whole genome shotgun (WGS) entry which is preliminary data.</text>
</comment>
<dbReference type="NCBIfam" id="TIGR00290">
    <property type="entry name" value="MJ0570_dom"/>
    <property type="match status" value="1"/>
</dbReference>
<dbReference type="InterPro" id="IPR002761">
    <property type="entry name" value="Diphthami_syn_dom"/>
</dbReference>
<name>A0A7J3VU61_CALS0</name>
<dbReference type="CDD" id="cd01994">
    <property type="entry name" value="AANH_PF0828-like"/>
    <property type="match status" value="1"/>
</dbReference>
<dbReference type="PIRSF" id="PIRSF039123">
    <property type="entry name" value="Diphthamide_synthase"/>
    <property type="match status" value="1"/>
</dbReference>
<dbReference type="Pfam" id="PF01902">
    <property type="entry name" value="Diphthami_syn_2"/>
    <property type="match status" value="1"/>
</dbReference>
<dbReference type="Gene3D" id="3.90.1490.10">
    <property type="entry name" value="putative n-type atp pyrophosphatase, domain 2"/>
    <property type="match status" value="1"/>
</dbReference>
<dbReference type="AlphaFoldDB" id="A0A7J3VU61"/>